<dbReference type="SMART" id="SM00382">
    <property type="entry name" value="AAA"/>
    <property type="match status" value="1"/>
</dbReference>
<dbReference type="RefSeq" id="WP_014020860.1">
    <property type="nucleotide sequence ID" value="NC_015914.1"/>
</dbReference>
<evidence type="ECO:0000256" key="6">
    <source>
        <dbReference type="SAM" id="Coils"/>
    </source>
</evidence>
<dbReference type="Proteomes" id="UP000001635">
    <property type="component" value="Chromosome"/>
</dbReference>
<sequence length="641" mass="71667">MTNIAEELLYTTKLLRMEWGEDLAQFRSLTFRKSIKDKVQAGVCWYPVQLNKIKWTFSDQLVIEVSVKEALSNHGFHSGKSISLFSNAEENDIQTTFLNGVVNNVKGNVMTLSLNTERLPDWVGEGGIGVNLMFDDTTYKVMTSAMESVTASENNRLAHLKEVILGHKKPYFLARETGSAGLLNAGQNKALELIEQAKDLAIVHGPPGTGKTTTLIQAIVSATQIYDQVLVCAPSNAAVDLLVERMGDENLEVLRIGHPARIDDKIIQRTLDAKILAHPSYKAYKKLRKEAEEYRRKANKFKRNFGHAEREKRKMHYNEAGKCQAEARQLYDYMTHSILDSCQVIACTLVGAASNLLKGKTFQVVFLDEAAQGLEPATWIPIMKAQKVVFAGDHCQLPPTIKSREAAKGLQNTLFEKAITNQPEAAQILSVQYRMAEAIMGFSNIAFYNNKLIAAANTQKHYLAEGEATLAFIDTAGSGFLEFKDRETLSISNKEEAFMLLTLLKDLLKRIGKNNSENQAWQVGLIAPYSAQVRLLKEMVAMDSEWIFLKQLDQNLTISTVDGFQGQERDIILISLTRSNEQGEIGFLADTRRMNVALTRAKRKLIVLGDSATIGNNGFYQSFLDFVHAKGAYHSVYEFME</sequence>
<dbReference type="Gene3D" id="3.40.50.300">
    <property type="entry name" value="P-loop containing nucleotide triphosphate hydrolases"/>
    <property type="match status" value="2"/>
</dbReference>
<dbReference type="GO" id="GO:0005524">
    <property type="term" value="F:ATP binding"/>
    <property type="evidence" value="ECO:0007669"/>
    <property type="project" value="UniProtKB-KW"/>
</dbReference>
<evidence type="ECO:0000313" key="8">
    <source>
        <dbReference type="EMBL" id="AEL26569.1"/>
    </source>
</evidence>
<dbReference type="InterPro" id="IPR047187">
    <property type="entry name" value="SF1_C_Upf1"/>
</dbReference>
<evidence type="ECO:0000256" key="2">
    <source>
        <dbReference type="ARBA" id="ARBA00022741"/>
    </source>
</evidence>
<evidence type="ECO:0000259" key="7">
    <source>
        <dbReference type="SMART" id="SM00382"/>
    </source>
</evidence>
<dbReference type="InterPro" id="IPR041679">
    <property type="entry name" value="DNA2/NAM7-like_C"/>
</dbReference>
<dbReference type="SUPFAM" id="SSF52540">
    <property type="entry name" value="P-loop containing nucleoside triphosphate hydrolases"/>
    <property type="match status" value="1"/>
</dbReference>
<evidence type="ECO:0000256" key="4">
    <source>
        <dbReference type="ARBA" id="ARBA00022806"/>
    </source>
</evidence>
<dbReference type="eggNOG" id="COG0507">
    <property type="taxonomic scope" value="Bacteria"/>
</dbReference>
<dbReference type="STRING" id="880070.Cycma_2831"/>
<accession>G0J1D0</accession>
<feature type="coiled-coil region" evidence="6">
    <location>
        <begin position="284"/>
        <end position="311"/>
    </location>
</feature>
<organism evidence="8 9">
    <name type="scientific">Cyclobacterium marinum (strain ATCC 25205 / DSM 745 / LMG 13164 / NCIMB 1802)</name>
    <name type="common">Flectobacillus marinus</name>
    <dbReference type="NCBI Taxonomy" id="880070"/>
    <lineage>
        <taxon>Bacteria</taxon>
        <taxon>Pseudomonadati</taxon>
        <taxon>Bacteroidota</taxon>
        <taxon>Cytophagia</taxon>
        <taxon>Cytophagales</taxon>
        <taxon>Cyclobacteriaceae</taxon>
        <taxon>Cyclobacterium</taxon>
    </lineage>
</organism>
<keyword evidence="4" id="KW-0347">Helicase</keyword>
<dbReference type="GO" id="GO:0043139">
    <property type="term" value="F:5'-3' DNA helicase activity"/>
    <property type="evidence" value="ECO:0007669"/>
    <property type="project" value="TreeGrafter"/>
</dbReference>
<keyword evidence="5" id="KW-0067">ATP-binding</keyword>
<dbReference type="Gene3D" id="2.40.30.270">
    <property type="match status" value="1"/>
</dbReference>
<evidence type="ECO:0000313" key="9">
    <source>
        <dbReference type="Proteomes" id="UP000001635"/>
    </source>
</evidence>
<dbReference type="EMBL" id="CP002955">
    <property type="protein sequence ID" value="AEL26569.1"/>
    <property type="molecule type" value="Genomic_DNA"/>
</dbReference>
<evidence type="ECO:0000256" key="3">
    <source>
        <dbReference type="ARBA" id="ARBA00022801"/>
    </source>
</evidence>
<dbReference type="OrthoDB" id="9757917at2"/>
<keyword evidence="2" id="KW-0547">Nucleotide-binding</keyword>
<dbReference type="Pfam" id="PF13086">
    <property type="entry name" value="AAA_11"/>
    <property type="match status" value="1"/>
</dbReference>
<dbReference type="AlphaFoldDB" id="G0J1D0"/>
<name>G0J1D0_CYCMS</name>
<dbReference type="GO" id="GO:0005694">
    <property type="term" value="C:chromosome"/>
    <property type="evidence" value="ECO:0007669"/>
    <property type="project" value="UniProtKB-ARBA"/>
</dbReference>
<comment type="similarity">
    <text evidence="1">Belongs to the DNA2/NAM7 helicase family.</text>
</comment>
<reference evidence="9" key="1">
    <citation type="submission" date="2011-07" db="EMBL/GenBank/DDBJ databases">
        <title>The complete genome of Cyclobacterium marinum DSM 745.</title>
        <authorList>
            <person name="Lucas S."/>
            <person name="Han J."/>
            <person name="Lapidus A."/>
            <person name="Bruce D."/>
            <person name="Goodwin L."/>
            <person name="Pitluck S."/>
            <person name="Peters L."/>
            <person name="Kyrpides N."/>
            <person name="Mavromatis K."/>
            <person name="Ivanova N."/>
            <person name="Ovchinnikova G."/>
            <person name="Chertkov O."/>
            <person name="Detter J.C."/>
            <person name="Tapia R."/>
            <person name="Han C."/>
            <person name="Land M."/>
            <person name="Hauser L."/>
            <person name="Markowitz V."/>
            <person name="Cheng J.-F."/>
            <person name="Hugenholtz P."/>
            <person name="Woyke T."/>
            <person name="Wu D."/>
            <person name="Tindall B."/>
            <person name="Schuetze A."/>
            <person name="Brambilla E."/>
            <person name="Klenk H.-P."/>
            <person name="Eisen J.A."/>
        </authorList>
    </citation>
    <scope>NUCLEOTIDE SEQUENCE [LARGE SCALE GENOMIC DNA]</scope>
    <source>
        <strain evidence="9">ATCC 25205 / DSM 745 / LMG 13164 / NCIMB 1802</strain>
    </source>
</reference>
<gene>
    <name evidence="8" type="ordered locus">Cycma_2831</name>
</gene>
<dbReference type="InterPro" id="IPR041677">
    <property type="entry name" value="DNA2/NAM7_AAA_11"/>
</dbReference>
<dbReference type="InterPro" id="IPR027417">
    <property type="entry name" value="P-loop_NTPase"/>
</dbReference>
<keyword evidence="3" id="KW-0378">Hydrolase</keyword>
<dbReference type="InterPro" id="IPR050534">
    <property type="entry name" value="Coronavir_polyprotein_1ab"/>
</dbReference>
<dbReference type="CDD" id="cd18808">
    <property type="entry name" value="SF1_C_Upf1"/>
    <property type="match status" value="1"/>
</dbReference>
<protein>
    <submittedName>
        <fullName evidence="8">AAA ATPase</fullName>
    </submittedName>
</protein>
<dbReference type="HOGENOM" id="CLU_001666_8_2_10"/>
<dbReference type="FunFam" id="3.40.50.300:FF:000326">
    <property type="entry name" value="P-loop containing nucleoside triphosphate hydrolase"/>
    <property type="match status" value="1"/>
</dbReference>
<dbReference type="GO" id="GO:0016787">
    <property type="term" value="F:hydrolase activity"/>
    <property type="evidence" value="ECO:0007669"/>
    <property type="project" value="UniProtKB-KW"/>
</dbReference>
<dbReference type="PANTHER" id="PTHR43788">
    <property type="entry name" value="DNA2/NAM7 HELICASE FAMILY MEMBER"/>
    <property type="match status" value="1"/>
</dbReference>
<keyword evidence="9" id="KW-1185">Reference proteome</keyword>
<proteinExistence type="inferred from homology"/>
<dbReference type="InterPro" id="IPR003593">
    <property type="entry name" value="AAA+_ATPase"/>
</dbReference>
<feature type="domain" description="AAA+ ATPase" evidence="7">
    <location>
        <begin position="197"/>
        <end position="611"/>
    </location>
</feature>
<dbReference type="PANTHER" id="PTHR43788:SF8">
    <property type="entry name" value="DNA-BINDING PROTEIN SMUBP-2"/>
    <property type="match status" value="1"/>
</dbReference>
<dbReference type="Pfam" id="PF13087">
    <property type="entry name" value="AAA_12"/>
    <property type="match status" value="1"/>
</dbReference>
<keyword evidence="6" id="KW-0175">Coiled coil</keyword>
<evidence type="ECO:0000256" key="1">
    <source>
        <dbReference type="ARBA" id="ARBA00007913"/>
    </source>
</evidence>
<dbReference type="KEGG" id="cmr:Cycma_2831"/>
<evidence type="ECO:0000256" key="5">
    <source>
        <dbReference type="ARBA" id="ARBA00022840"/>
    </source>
</evidence>
<dbReference type="eggNOG" id="COG1112">
    <property type="taxonomic scope" value="Bacteria"/>
</dbReference>